<dbReference type="Pfam" id="PF13472">
    <property type="entry name" value="Lipase_GDSL_2"/>
    <property type="match status" value="1"/>
</dbReference>
<feature type="domain" description="SGNH hydrolase-type esterase" evidence="2">
    <location>
        <begin position="35"/>
        <end position="206"/>
    </location>
</feature>
<evidence type="ECO:0000313" key="4">
    <source>
        <dbReference type="Proteomes" id="UP000282454"/>
    </source>
</evidence>
<dbReference type="PANTHER" id="PTHR43784">
    <property type="entry name" value="GDSL-LIKE LIPASE/ACYLHYDROLASE, PUTATIVE (AFU_ORTHOLOGUE AFUA_2G00820)-RELATED"/>
    <property type="match status" value="1"/>
</dbReference>
<dbReference type="AlphaFoldDB" id="A0A421B0E0"/>
<dbReference type="CDD" id="cd01832">
    <property type="entry name" value="SGNH_hydrolase_like_1"/>
    <property type="match status" value="1"/>
</dbReference>
<accession>A0A421B0E0</accession>
<evidence type="ECO:0000256" key="1">
    <source>
        <dbReference type="SAM" id="MobiDB-lite"/>
    </source>
</evidence>
<gene>
    <name evidence="3" type="ORF">CLV68_5072</name>
</gene>
<dbReference type="Gene3D" id="3.40.50.1110">
    <property type="entry name" value="SGNH hydrolase"/>
    <property type="match status" value="1"/>
</dbReference>
<comment type="caution">
    <text evidence="3">The sequence shown here is derived from an EMBL/GenBank/DDBJ whole genome shotgun (WGS) entry which is preliminary data.</text>
</comment>
<dbReference type="InterPro" id="IPR053140">
    <property type="entry name" value="GDSL_Rv0518-like"/>
</dbReference>
<dbReference type="SUPFAM" id="SSF52266">
    <property type="entry name" value="SGNH hydrolase"/>
    <property type="match status" value="1"/>
</dbReference>
<feature type="region of interest" description="Disordered" evidence="1">
    <location>
        <begin position="1"/>
        <end position="25"/>
    </location>
</feature>
<dbReference type="Proteomes" id="UP000282454">
    <property type="component" value="Unassembled WGS sequence"/>
</dbReference>
<dbReference type="PANTHER" id="PTHR43784:SF2">
    <property type="entry name" value="GDSL-LIKE LIPASE_ACYLHYDROLASE, PUTATIVE (AFU_ORTHOLOGUE AFUA_2G00820)-RELATED"/>
    <property type="match status" value="1"/>
</dbReference>
<reference evidence="3 4" key="1">
    <citation type="submission" date="2018-10" db="EMBL/GenBank/DDBJ databases">
        <title>Genomic Encyclopedia of Archaeal and Bacterial Type Strains, Phase II (KMG-II): from individual species to whole genera.</title>
        <authorList>
            <person name="Goeker M."/>
        </authorList>
    </citation>
    <scope>NUCLEOTIDE SEQUENCE [LARGE SCALE GENOMIC DNA]</scope>
    <source>
        <strain evidence="3 4">DSM 45657</strain>
    </source>
</reference>
<dbReference type="RefSeq" id="WP_246010084.1">
    <property type="nucleotide sequence ID" value="NZ_RCDD01000004.1"/>
</dbReference>
<proteinExistence type="predicted"/>
<evidence type="ECO:0000259" key="2">
    <source>
        <dbReference type="Pfam" id="PF13472"/>
    </source>
</evidence>
<dbReference type="InterPro" id="IPR013830">
    <property type="entry name" value="SGNH_hydro"/>
</dbReference>
<organism evidence="3 4">
    <name type="scientific">Actinokineospora cianjurensis</name>
    <dbReference type="NCBI Taxonomy" id="585224"/>
    <lineage>
        <taxon>Bacteria</taxon>
        <taxon>Bacillati</taxon>
        <taxon>Actinomycetota</taxon>
        <taxon>Actinomycetes</taxon>
        <taxon>Pseudonocardiales</taxon>
        <taxon>Pseudonocardiaceae</taxon>
        <taxon>Actinokineospora</taxon>
    </lineage>
</organism>
<sequence length="289" mass="30427">MTALGIERSSTPVLPTSTHPPALPPPTWTARTLAVLGDSTTVGIGDPLPGGRWRGVGPLLAAALGAEVHNVSATGARLGDVRATQLPQAMAVAPDAAVVIAGMNDTLRSDFDPVAMCADLAHVVISLQERGTVVALVRFHDHARVFRMPAALRRALRTRIDRLNSVIDTVVAETGAALVDLDVLPGAYETATWSVDRLHPSELGHRMLAKGFAEQLAARGCAVPAPVSLVCEGGLRPGPLAHFAWLVLKGIPWLCKRGGDLVPYALGIMLRGHREPPCGQLGAERVARP</sequence>
<dbReference type="InterPro" id="IPR036514">
    <property type="entry name" value="SGNH_hydro_sf"/>
</dbReference>
<dbReference type="EMBL" id="RCDD01000004">
    <property type="protein sequence ID" value="RLK55583.1"/>
    <property type="molecule type" value="Genomic_DNA"/>
</dbReference>
<name>A0A421B0E0_9PSEU</name>
<protein>
    <submittedName>
        <fullName evidence="3">Lysophospholipase L1-like esterase</fullName>
    </submittedName>
</protein>
<keyword evidence="4" id="KW-1185">Reference proteome</keyword>
<evidence type="ECO:0000313" key="3">
    <source>
        <dbReference type="EMBL" id="RLK55583.1"/>
    </source>
</evidence>